<feature type="region of interest" description="Disordered" evidence="1">
    <location>
        <begin position="760"/>
        <end position="779"/>
    </location>
</feature>
<reference evidence="3" key="1">
    <citation type="journal article" date="2023" name="G3 (Bethesda)">
        <title>Whole genome assembly and annotation of the endangered Caribbean coral Acropora cervicornis.</title>
        <authorList>
            <person name="Selwyn J.D."/>
            <person name="Vollmer S.V."/>
        </authorList>
    </citation>
    <scope>NUCLEOTIDE SEQUENCE</scope>
    <source>
        <strain evidence="3">K2</strain>
    </source>
</reference>
<sequence>MVTYYTLFASVQQLTQPVVSVPYVDAFGTGTDINIDDLTSDISLFQNQGSGAYAFMTNKPGRTMVHPLLPIPAGAYDDPVYLDIRALEPEPEFIEVFKAISNKKAGSKTFVSKRFLPRGETEKDGVTVRNVNSTYHWTQLEGTEFSLGVVVPVSQAKDELNTLQIPKETKADVDRFKAYMTDKTGTVPNPGLRPGIRDTVIATWKVEDLWLRDKSELTQYLVWRYIGTSNGVFRIAPGTASEKGYDHRKRPWYYTALANTGSISLTTPYLDVAGPQSPGAGVVITAARAIFLGEPRYLHQTNDDVIGVMGADFSLRLLTKLYPECEDRKTYFCFVMNDAGFLIMHEDFLLSTATAADVEYVHITEKEKSIAEHLISRGYLRKKQCRNLKEIRKQSFYEVKLPNGFVDEIKNSDSCSKYQLSKIMGTNAYLGVAVRDAKFCVAESCSCSSDRKCSYLSPKCECPCTSPMQFDYCPSQFPLSSLPICPPSVPPAFVPSYFQSPVRRNECDNQRSGLAKCFDPHCSAKNSSVTCEGIVSCHWCQYDKDDVPLKKQYCASSSVCFRGKEAKQQSNCDHTIVTKKESSTGNNWLEVSAGTIVAISIGCIALVVIMAIAVFILVKRQRRKSEKDPIRPIRPIRPPAPLPEPQPHQPNPEIIYCEPEPEPPRRGSVDSLELHSNDRRPNISLRERQQSSRPGRVIPRPPSPSHAMNTREGSLGDTQPLTLSKEIKTSLTCMGSYESLPRSAPDDAIPQRVEQLTLANTTSATESSQQHSTERTMNFDDSKLESAEIRALSQDQGIDSASGYASKIPQKICISPSDTPISSPVVRGEQEPAGIQNESYVKDTICNRDKSASAVNADAANHSSYSNLPLTQQPQKTAESDAYMTPCELLSESVDNDNLSPVVKAAQEPHGIQTESHAANHLPYSNLPPQLPPRPQVTAESDACMKPREFSSESVDTDELRSSESNSYLECFP</sequence>
<reference evidence="3" key="2">
    <citation type="journal article" date="2023" name="Science">
        <title>Genomic signatures of disease resistance in endangered staghorn corals.</title>
        <authorList>
            <person name="Vollmer S.V."/>
            <person name="Selwyn J.D."/>
            <person name="Despard B.A."/>
            <person name="Roesel C.L."/>
        </authorList>
    </citation>
    <scope>NUCLEOTIDE SEQUENCE</scope>
    <source>
        <strain evidence="3">K2</strain>
    </source>
</reference>
<feature type="compositionally biased region" description="Polar residues" evidence="1">
    <location>
        <begin position="706"/>
        <end position="721"/>
    </location>
</feature>
<comment type="caution">
    <text evidence="3">The sequence shown here is derived from an EMBL/GenBank/DDBJ whole genome shotgun (WGS) entry which is preliminary data.</text>
</comment>
<dbReference type="GO" id="GO:0005245">
    <property type="term" value="F:voltage-gated calcium channel activity"/>
    <property type="evidence" value="ECO:0007669"/>
    <property type="project" value="TreeGrafter"/>
</dbReference>
<dbReference type="Gene3D" id="3.30.450.20">
    <property type="entry name" value="PAS domain"/>
    <property type="match status" value="3"/>
</dbReference>
<feature type="compositionally biased region" description="Pro residues" evidence="1">
    <location>
        <begin position="635"/>
        <end position="650"/>
    </location>
</feature>
<accession>A0AAD9UXT7</accession>
<keyword evidence="2" id="KW-0812">Transmembrane</keyword>
<feature type="region of interest" description="Disordered" evidence="1">
    <location>
        <begin position="626"/>
        <end position="721"/>
    </location>
</feature>
<name>A0AAD9UXT7_ACRCE</name>
<keyword evidence="4" id="KW-1185">Reference proteome</keyword>
<dbReference type="GO" id="GO:0005891">
    <property type="term" value="C:voltage-gated calcium channel complex"/>
    <property type="evidence" value="ECO:0007669"/>
    <property type="project" value="TreeGrafter"/>
</dbReference>
<feature type="compositionally biased region" description="Polar residues" evidence="1">
    <location>
        <begin position="760"/>
        <end position="771"/>
    </location>
</feature>
<dbReference type="EMBL" id="JARQWQ010000073">
    <property type="protein sequence ID" value="KAK2553939.1"/>
    <property type="molecule type" value="Genomic_DNA"/>
</dbReference>
<gene>
    <name evidence="3" type="ORF">P5673_024642</name>
</gene>
<organism evidence="3 4">
    <name type="scientific">Acropora cervicornis</name>
    <name type="common">Staghorn coral</name>
    <dbReference type="NCBI Taxonomy" id="6130"/>
    <lineage>
        <taxon>Eukaryota</taxon>
        <taxon>Metazoa</taxon>
        <taxon>Cnidaria</taxon>
        <taxon>Anthozoa</taxon>
        <taxon>Hexacorallia</taxon>
        <taxon>Scleractinia</taxon>
        <taxon>Astrocoeniina</taxon>
        <taxon>Acroporidae</taxon>
        <taxon>Acropora</taxon>
    </lineage>
</organism>
<feature type="transmembrane region" description="Helical" evidence="2">
    <location>
        <begin position="596"/>
        <end position="618"/>
    </location>
</feature>
<dbReference type="PANTHER" id="PTHR10166:SF66">
    <property type="entry name" value="VWFA AND CACHE DOMAIN-CONTAINING PROTEIN CG16868"/>
    <property type="match status" value="1"/>
</dbReference>
<feature type="compositionally biased region" description="Polar residues" evidence="1">
    <location>
        <begin position="963"/>
        <end position="973"/>
    </location>
</feature>
<evidence type="ECO:0000256" key="1">
    <source>
        <dbReference type="SAM" id="MobiDB-lite"/>
    </source>
</evidence>
<dbReference type="InterPro" id="IPR051173">
    <property type="entry name" value="Ca_channel_alpha-2/delta"/>
</dbReference>
<proteinExistence type="predicted"/>
<evidence type="ECO:0000313" key="4">
    <source>
        <dbReference type="Proteomes" id="UP001249851"/>
    </source>
</evidence>
<feature type="region of interest" description="Disordered" evidence="1">
    <location>
        <begin position="920"/>
        <end position="973"/>
    </location>
</feature>
<evidence type="ECO:0000313" key="3">
    <source>
        <dbReference type="EMBL" id="KAK2553939.1"/>
    </source>
</evidence>
<evidence type="ECO:0000256" key="2">
    <source>
        <dbReference type="SAM" id="Phobius"/>
    </source>
</evidence>
<dbReference type="InterPro" id="IPR029151">
    <property type="entry name" value="Sensor-like_sf"/>
</dbReference>
<dbReference type="Proteomes" id="UP001249851">
    <property type="component" value="Unassembled WGS sequence"/>
</dbReference>
<dbReference type="PANTHER" id="PTHR10166">
    <property type="entry name" value="VOLTAGE-DEPENDENT CALCIUM CHANNEL SUBUNIT ALPHA-2/DELTA-RELATED"/>
    <property type="match status" value="1"/>
</dbReference>
<protein>
    <submittedName>
        <fullName evidence="3">VWFA and cache domain-containing protein 1</fullName>
    </submittedName>
</protein>
<feature type="compositionally biased region" description="Basic and acidic residues" evidence="1">
    <location>
        <begin position="662"/>
        <end position="690"/>
    </location>
</feature>
<keyword evidence="2" id="KW-0472">Membrane</keyword>
<keyword evidence="2" id="KW-1133">Transmembrane helix</keyword>
<dbReference type="AlphaFoldDB" id="A0AAD9UXT7"/>
<dbReference type="CDD" id="cd12913">
    <property type="entry name" value="PDC1_MCP_like"/>
    <property type="match status" value="1"/>
</dbReference>
<dbReference type="SUPFAM" id="SSF103190">
    <property type="entry name" value="Sensory domain-like"/>
    <property type="match status" value="1"/>
</dbReference>